<evidence type="ECO:0000256" key="1">
    <source>
        <dbReference type="ARBA" id="ARBA00022729"/>
    </source>
</evidence>
<dbReference type="Gene3D" id="3.40.50.1820">
    <property type="entry name" value="alpha/beta hydrolase"/>
    <property type="match status" value="1"/>
</dbReference>
<keyword evidence="4" id="KW-1185">Reference proteome</keyword>
<dbReference type="PANTHER" id="PTHR43037">
    <property type="entry name" value="UNNAMED PRODUCT-RELATED"/>
    <property type="match status" value="1"/>
</dbReference>
<dbReference type="EMBL" id="CP060719">
    <property type="protein sequence ID" value="QNN71481.1"/>
    <property type="molecule type" value="Genomic_DNA"/>
</dbReference>
<evidence type="ECO:0000256" key="2">
    <source>
        <dbReference type="SAM" id="SignalP"/>
    </source>
</evidence>
<organism evidence="3 4">
    <name type="scientific">Thermomonas carbonis</name>
    <dbReference type="NCBI Taxonomy" id="1463158"/>
    <lineage>
        <taxon>Bacteria</taxon>
        <taxon>Pseudomonadati</taxon>
        <taxon>Pseudomonadota</taxon>
        <taxon>Gammaproteobacteria</taxon>
        <taxon>Lysobacterales</taxon>
        <taxon>Lysobacteraceae</taxon>
        <taxon>Thermomonas</taxon>
    </lineage>
</organism>
<dbReference type="InterPro" id="IPR050955">
    <property type="entry name" value="Plant_Biomass_Hydrol_Est"/>
</dbReference>
<accession>A0A7G9SUF6</accession>
<dbReference type="SUPFAM" id="SSF53474">
    <property type="entry name" value="alpha/beta-Hydrolases"/>
    <property type="match status" value="1"/>
</dbReference>
<dbReference type="AlphaFoldDB" id="A0A7G9SUF6"/>
<name>A0A7G9SUF6_9GAMM</name>
<dbReference type="Proteomes" id="UP000515804">
    <property type="component" value="Chromosome"/>
</dbReference>
<evidence type="ECO:0000313" key="4">
    <source>
        <dbReference type="Proteomes" id="UP000515804"/>
    </source>
</evidence>
<evidence type="ECO:0000313" key="3">
    <source>
        <dbReference type="EMBL" id="QNN71481.1"/>
    </source>
</evidence>
<keyword evidence="1 2" id="KW-0732">Signal</keyword>
<feature type="signal peptide" evidence="2">
    <location>
        <begin position="1"/>
        <end position="20"/>
    </location>
</feature>
<dbReference type="KEGG" id="tcn:H9L16_01495"/>
<sequence>MLLAIVVLLLGGCVSTPPRANGSFVERSIDIAGNTHRYQVFVPASAAGGHRPPVIVFLHGSGERGSDGIKQTQVGIGRYIRAHQDSFPAIVVFPQAPDESEWAGNAEMVFATLDAATREFHGDPDRTTLTGLSMGGYGTWDMALRAPGRFAALVPVCGGVVHPRRPSMGVSGLDGVGDPYATVATRLKDTPVWQFHGALDDVVSPDYSRQMDAALKTAGARDARLTIFPDADHNSWDPAYSQTPELWTWLFAQKR</sequence>
<dbReference type="PANTHER" id="PTHR43037:SF1">
    <property type="entry name" value="BLL1128 PROTEIN"/>
    <property type="match status" value="1"/>
</dbReference>
<dbReference type="InterPro" id="IPR029058">
    <property type="entry name" value="AB_hydrolase_fold"/>
</dbReference>
<dbReference type="Pfam" id="PF00756">
    <property type="entry name" value="Esterase"/>
    <property type="match status" value="1"/>
</dbReference>
<proteinExistence type="predicted"/>
<feature type="chain" id="PRO_5028992274" evidence="2">
    <location>
        <begin position="21"/>
        <end position="255"/>
    </location>
</feature>
<gene>
    <name evidence="3" type="ORF">H9L16_01495</name>
</gene>
<dbReference type="InterPro" id="IPR000801">
    <property type="entry name" value="Esterase-like"/>
</dbReference>
<protein>
    <submittedName>
        <fullName evidence="3">Prolyl oligopeptidase family serine peptidase</fullName>
    </submittedName>
</protein>
<reference evidence="3 4" key="1">
    <citation type="submission" date="2020-08" db="EMBL/GenBank/DDBJ databases">
        <title>Genome sequence of Thermomonas carbonis KCTC 42013T.</title>
        <authorList>
            <person name="Hyun D.-W."/>
            <person name="Bae J.-W."/>
        </authorList>
    </citation>
    <scope>NUCLEOTIDE SEQUENCE [LARGE SCALE GENOMIC DNA]</scope>
    <source>
        <strain evidence="3 4">KCTC 42013</strain>
    </source>
</reference>